<dbReference type="PRINTS" id="PR00081">
    <property type="entry name" value="GDHRDH"/>
</dbReference>
<gene>
    <name evidence="4" type="ORF">KZY68_04650</name>
</gene>
<dbReference type="EMBL" id="JAHXRF010000006">
    <property type="protein sequence ID" value="MBW4865314.1"/>
    <property type="molecule type" value="Genomic_DNA"/>
</dbReference>
<comment type="caution">
    <text evidence="4">The sequence shown here is derived from an EMBL/GenBank/DDBJ whole genome shotgun (WGS) entry which is preliminary data.</text>
</comment>
<dbReference type="RefSeq" id="WP_007134622.1">
    <property type="nucleotide sequence ID" value="NZ_CABKPN010000001.1"/>
</dbReference>
<dbReference type="AlphaFoldDB" id="A0AAW4NMD8"/>
<organism evidence="4 5">
    <name type="scientific">Segatella salivae</name>
    <dbReference type="NCBI Taxonomy" id="228604"/>
    <lineage>
        <taxon>Bacteria</taxon>
        <taxon>Pseudomonadati</taxon>
        <taxon>Bacteroidota</taxon>
        <taxon>Bacteroidia</taxon>
        <taxon>Bacteroidales</taxon>
        <taxon>Prevotellaceae</taxon>
        <taxon>Segatella</taxon>
    </lineage>
</organism>
<name>A0AAW4NMD8_9BACT</name>
<dbReference type="InterPro" id="IPR002347">
    <property type="entry name" value="SDR_fam"/>
</dbReference>
<dbReference type="FunFam" id="3.40.50.720:FF:000173">
    <property type="entry name" value="3-oxoacyl-[acyl-carrier protein] reductase"/>
    <property type="match status" value="1"/>
</dbReference>
<evidence type="ECO:0000256" key="1">
    <source>
        <dbReference type="ARBA" id="ARBA00006484"/>
    </source>
</evidence>
<dbReference type="GO" id="GO:0030497">
    <property type="term" value="P:fatty acid elongation"/>
    <property type="evidence" value="ECO:0007669"/>
    <property type="project" value="TreeGrafter"/>
</dbReference>
<reference evidence="4" key="1">
    <citation type="submission" date="2021-07" db="EMBL/GenBank/DDBJ databases">
        <title>Genomic diversity and antimicrobial resistance of Prevotella spp. isolated from chronic lung disease airways.</title>
        <authorList>
            <person name="Webb K.A."/>
            <person name="Olagoke O.S."/>
            <person name="Baird T."/>
            <person name="Neill J."/>
            <person name="Pham A."/>
            <person name="Wells T.J."/>
            <person name="Ramsay K.A."/>
            <person name="Bell S.C."/>
            <person name="Sarovich D.S."/>
            <person name="Price E.P."/>
        </authorList>
    </citation>
    <scope>NUCLEOTIDE SEQUENCE</scope>
    <source>
        <strain evidence="4">SCHI0047.S.3</strain>
    </source>
</reference>
<evidence type="ECO:0000313" key="4">
    <source>
        <dbReference type="EMBL" id="MBW4865314.1"/>
    </source>
</evidence>
<dbReference type="GO" id="GO:0016616">
    <property type="term" value="F:oxidoreductase activity, acting on the CH-OH group of donors, NAD or NADP as acceptor"/>
    <property type="evidence" value="ECO:0007669"/>
    <property type="project" value="TreeGrafter"/>
</dbReference>
<dbReference type="PRINTS" id="PR00080">
    <property type="entry name" value="SDRFAMILY"/>
</dbReference>
<keyword evidence="2" id="KW-0560">Oxidoreductase</keyword>
<accession>A0AAW4NMD8</accession>
<dbReference type="InterPro" id="IPR036291">
    <property type="entry name" value="NAD(P)-bd_dom_sf"/>
</dbReference>
<dbReference type="Pfam" id="PF00106">
    <property type="entry name" value="adh_short"/>
    <property type="match status" value="1"/>
</dbReference>
<protein>
    <submittedName>
        <fullName evidence="4">SDR family NAD(P)-dependent oxidoreductase</fullName>
    </submittedName>
</protein>
<comment type="similarity">
    <text evidence="1 3">Belongs to the short-chain dehydrogenases/reductases (SDR) family.</text>
</comment>
<dbReference type="Gene3D" id="3.40.50.720">
    <property type="entry name" value="NAD(P)-binding Rossmann-like Domain"/>
    <property type="match status" value="1"/>
</dbReference>
<dbReference type="SUPFAM" id="SSF51735">
    <property type="entry name" value="NAD(P)-binding Rossmann-fold domains"/>
    <property type="match status" value="1"/>
</dbReference>
<evidence type="ECO:0000313" key="5">
    <source>
        <dbReference type="Proteomes" id="UP001196873"/>
    </source>
</evidence>
<evidence type="ECO:0000256" key="2">
    <source>
        <dbReference type="ARBA" id="ARBA00023002"/>
    </source>
</evidence>
<sequence length="247" mass="27097">MRKIILVTGGARGIGSETVKQLFHCGSNVIFTYKHSSEEAAHLCHELSGQMNETHWVRGFQCNLAEMENVQQMVRENKELFSQIEVIVNNAGMISHEPEFLIMADMDNWWNVLRNNIACVVNPIRIIAPFMIRRKSGRIINVSSISGQGGDPGQSAYAASKAAISNLTKSINKELSSFGIIANSISPGLIETKMAEEITPEFRKLVVDGTLLKRSGKASEVASLITYLALDAPSYLMNQNISISGGL</sequence>
<proteinExistence type="inferred from homology"/>
<dbReference type="PANTHER" id="PTHR42760">
    <property type="entry name" value="SHORT-CHAIN DEHYDROGENASES/REDUCTASES FAMILY MEMBER"/>
    <property type="match status" value="1"/>
</dbReference>
<dbReference type="Proteomes" id="UP001196873">
    <property type="component" value="Unassembled WGS sequence"/>
</dbReference>
<dbReference type="PANTHER" id="PTHR42760:SF40">
    <property type="entry name" value="3-OXOACYL-[ACYL-CARRIER-PROTEIN] REDUCTASE, CHLOROPLASTIC"/>
    <property type="match status" value="1"/>
</dbReference>
<evidence type="ECO:0000256" key="3">
    <source>
        <dbReference type="RuleBase" id="RU000363"/>
    </source>
</evidence>